<gene>
    <name evidence="1" type="ORF">SIMMY50_190</name>
</gene>
<evidence type="ECO:0000313" key="1">
    <source>
        <dbReference type="EMBL" id="ANH51652.1"/>
    </source>
</evidence>
<dbReference type="Proteomes" id="UP000222975">
    <property type="component" value="Segment"/>
</dbReference>
<evidence type="ECO:0000313" key="2">
    <source>
        <dbReference type="Proteomes" id="UP000222975"/>
    </source>
</evidence>
<protein>
    <submittedName>
        <fullName evidence="1">Uncharacterized protein</fullName>
    </submittedName>
</protein>
<organism evidence="1 2">
    <name type="scientific">Erwinia phage vB_EamM_Simmy50</name>
    <dbReference type="NCBI Taxonomy" id="1815988"/>
    <lineage>
        <taxon>Viruses</taxon>
        <taxon>Duplodnaviria</taxon>
        <taxon>Heunggongvirae</taxon>
        <taxon>Uroviricota</taxon>
        <taxon>Caudoviricetes</taxon>
        <taxon>Chimalliviridae</taxon>
        <taxon>Agricanvirus</taxon>
        <taxon>Agricanvirus simmy50</taxon>
    </lineage>
</organism>
<sequence length="449" mass="50960">MLASLLTGFFPFDNRLIQDEIDYSRGYAHVAAGLEALGFGPGNGMTIKEAFKKNCPTLVADKALALNLAKYASRFRTKNQDHIDFFGSNLIGVYPIKFTVSDRNEWFDTIMDCDEVDLTADVHGTQFVNPKFHVTGDMFNQCMPYLLHILHNEAVGLSPAEIEESKMNVVRIFHYKNLSSILNHDYPYPANKSVAMETYKQLSKKFDLKVYGSWGALIDARSKSIITKGTGIHYETYVRMVDDKAVVYMVGDVQDRLRDVVNSINNVFHTVKLKEALVVEGKNTVELDGVKHIRDVEKTVTKYVRYIKNIVGVESDWYRPELLEMVVRSNNTIPEKPLSDTLKFISQNYRYDKDGVIDELLSETIQHLFEYISQKNLRLNDFPDVVSKMRGAYRSSRTSNASVLKMREAGDELVKIATGIKAPATIATVRVGVFLYVIIRALSMQHYTS</sequence>
<name>A0A173GDB9_9CAUD</name>
<dbReference type="EMBL" id="KU886223">
    <property type="protein sequence ID" value="ANH51652.1"/>
    <property type="molecule type" value="Genomic_DNA"/>
</dbReference>
<proteinExistence type="predicted"/>
<accession>A0A173GDB9</accession>
<reference evidence="2" key="1">
    <citation type="submission" date="2016-03" db="EMBL/GenBank/DDBJ databases">
        <authorList>
            <person name="Sharma R."/>
            <person name="Simister A.R."/>
            <person name="Berg J.A."/>
            <person name="Jensen G.L."/>
            <person name="Keele B.R."/>
            <person name="Ward M.E.H."/>
            <person name="Breakwell D.P."/>
            <person name="Hope S."/>
            <person name="Grose J.H."/>
        </authorList>
    </citation>
    <scope>NUCLEOTIDE SEQUENCE [LARGE SCALE GENOMIC DNA]</scope>
</reference>
<keyword evidence="2" id="KW-1185">Reference proteome</keyword>